<evidence type="ECO:0000256" key="5">
    <source>
        <dbReference type="ARBA" id="ARBA00022729"/>
    </source>
</evidence>
<dbReference type="InterPro" id="IPR007856">
    <property type="entry name" value="SapB_1"/>
</dbReference>
<dbReference type="Pfam" id="PF03489">
    <property type="entry name" value="SapB_2"/>
    <property type="match status" value="26"/>
</dbReference>
<organism evidence="14 15">
    <name type="scientific">Elysia marginata</name>
    <dbReference type="NCBI Taxonomy" id="1093978"/>
    <lineage>
        <taxon>Eukaryota</taxon>
        <taxon>Metazoa</taxon>
        <taxon>Spiralia</taxon>
        <taxon>Lophotrochozoa</taxon>
        <taxon>Mollusca</taxon>
        <taxon>Gastropoda</taxon>
        <taxon>Heterobranchia</taxon>
        <taxon>Euthyneura</taxon>
        <taxon>Panpulmonata</taxon>
        <taxon>Sacoglossa</taxon>
        <taxon>Placobranchoidea</taxon>
        <taxon>Plakobranchidae</taxon>
        <taxon>Elysia</taxon>
    </lineage>
</organism>
<proteinExistence type="predicted"/>
<dbReference type="InterPro" id="IPR008373">
    <property type="entry name" value="Saposin"/>
</dbReference>
<feature type="domain" description="Saposin B-type" evidence="12">
    <location>
        <begin position="2202"/>
        <end position="2282"/>
    </location>
</feature>
<dbReference type="Proteomes" id="UP000762676">
    <property type="component" value="Unassembled WGS sequence"/>
</dbReference>
<feature type="domain" description="Saposin B-type" evidence="12">
    <location>
        <begin position="2114"/>
        <end position="2194"/>
    </location>
</feature>
<keyword evidence="8" id="KW-0325">Glycoprotein</keyword>
<feature type="domain" description="Saposin B-type" evidence="12">
    <location>
        <begin position="3101"/>
        <end position="3138"/>
    </location>
</feature>
<evidence type="ECO:0000256" key="11">
    <source>
        <dbReference type="ARBA" id="ARBA00041785"/>
    </source>
</evidence>
<feature type="domain" description="Saposin B-type" evidence="12">
    <location>
        <begin position="1238"/>
        <end position="1318"/>
    </location>
</feature>
<feature type="domain" description="Saposin B-type" evidence="12">
    <location>
        <begin position="2916"/>
        <end position="2996"/>
    </location>
</feature>
<dbReference type="GO" id="GO:0005764">
    <property type="term" value="C:lysosome"/>
    <property type="evidence" value="ECO:0007669"/>
    <property type="project" value="InterPro"/>
</dbReference>
<dbReference type="SMART" id="SM00741">
    <property type="entry name" value="SapB"/>
    <property type="match status" value="30"/>
</dbReference>
<feature type="domain" description="Saposin B-type" evidence="12">
    <location>
        <begin position="2515"/>
        <end position="2595"/>
    </location>
</feature>
<evidence type="ECO:0000259" key="12">
    <source>
        <dbReference type="PROSITE" id="PS50015"/>
    </source>
</evidence>
<feature type="non-terminal residue" evidence="14">
    <location>
        <position position="1"/>
    </location>
</feature>
<dbReference type="EMBL" id="BMAT01003661">
    <property type="protein sequence ID" value="GFR60011.1"/>
    <property type="molecule type" value="Genomic_DNA"/>
</dbReference>
<accession>A0AAV4EHS1</accession>
<evidence type="ECO:0000313" key="14">
    <source>
        <dbReference type="EMBL" id="GFR60011.1"/>
    </source>
</evidence>
<dbReference type="GO" id="GO:0005576">
    <property type="term" value="C:extracellular region"/>
    <property type="evidence" value="ECO:0007669"/>
    <property type="project" value="UniProtKB-SubCell"/>
</dbReference>
<sequence length="3138" mass="347495">RDAIRTPLSLSLSVVKITRQPEPGVGQAEIQRGDDSLVSRKNFSAASGHQSCVSSSSSSSSATMRLITALLAVCLVAGLGECASINYKSGLRRELCSWGAQYWCSGPKTATLCGKTEWCTSNHWNRHLISEPSCSTVHNLIKHVRKVLASTDDKPTSDYETAKVIAQGCSVIKEEDARVLCKEIVTSREHLLKLIELIDSKLPVQSVAEAVGVCKRQAPEQKLQETEPESCITCEDVVSVTQKHALRHLSLDVYKNMFRTQCDKLGSASKACHDAAMSKYKEFYRRFVGVNPSSVCKVQKQCVSKKGRLSPLKTKSEMCETCKTVVADIRSMDRDANVQAAIRGLVNETCKYLGEFEKLCERMTDEGLEYVFEIIATEMEPEVVCQELQLCSGNGIKTEEKPVPKEIVSPDGVKCVLCEFMMKEVDKMLLSNATEEAILNILDQVCTRLPPTIADQCEALLNQYKPEILKLLSKELDPENVCTFLGVCTKEMQAAPKNEKQSNDQECHICEFVIKVIDDVLMANETETEIEAFLDNLCNKLPTEVRETCDNLVKMYGPTLVKYLVQGLNPVQACTKVGLCQNQIAPKTEEADVGVACAVCEMVMQQLDKLIGDQATAAEVEAGLSRVCSLVPESVRAKCNEFVQEYTPFILQVIAAEIKPKEVCSLLKLCPKTNAMVAENKVVADKQVEDDVCDVCKLAVSALDSLLDANATKEDVTAALEKVCSLLPEALKPQCDAFVSEYAPYVVDIVVSDLKPDNVCVKLGLCSSKKGITEIRPLLKKSNGKVEDELCPVCLMAVAVLENMLPQNATEEVMIDALRKEVCERLPVSMKDQCKSMVAIYLHYVIDLIIQELPPQKICNTIGLCSNTSSSPITALSMAKKLKNKPGPICIECEVLLSELQRDLKTPGFEKTAEAKLFTLCARLPATTGALCRQLVHENLPLVLELLSAYEPDALCALVGLCDKTAPTMVTGPVKAGPQCSICEFVMVELDNILANNATEQQIEQALEQVCNFLPASVKQQCDGFVMQYTPMLIHALTQLKPDQVCTFLRFCSSKVKTKVSPVRGPECIICEYVMNKLDTMLKENATEQEVEQALGQVCNLLPASVKSECDAFVAQYTPQLIQLLLQVKPSQVCGYLGLCSSKLTVKAGPQCVLCEFVMTQLDNILAANATEPQIEQALDTVCNLLPKSVKAQCEDFVHQYTPQLIKILLQYTPDKVCTMLGLCTNNNDRVKASPVNAGPTCIMCEFIMTKLDSILGENATKQEIEQALDQVCNFLPASIKSECDAFVSQYTPKLLQLLLQYKPSQVCTYLGVCPSELSASAGPTCVLCEFVMTQLEKILAANATEQQIEQALDQVCNLLPDSVKQQCDDFVKQYTPTLIKLLLQVTPDKACTFLKLCTTKNTATAGPTCVLCEFVMTQLEKILAANATEQQIEQALDQVCNLLPASVKQQCNDFVKQYTPTLIKLLLQVTPDKACTFLKLCTTKNTGLKAVSPVQGAIECTLCKTVMGILEKMLADNSTEKQIEQALEGVCDTLPEEIRPECHQFMEEYIPRLVGILITYKPEDVCTVLAICSKKAADAVHPPLQKLVERPVKNGPQCEICEFVMSKLDDILASNSTERQIEQALDQVCNFLPSSVKQQCDGFVSQYTPQLIQLLLQVKPQQICTFLNLCTNNTVAGLKPLQAGAMCVVCEAFVKEFENVVGTDVTKGKIEAFLDQACNLVPAELKQQCDQLVATFTPEVLDLLLEIKPNQWCSALLTCQSSLASGSKKLRDSNTCTICEFAMTELDQILGQNATKEQIEEALDKVCSFLPASVKQECDAFVKQYTPDLIQLLLQFKPQDVCTYLGLCSANLAGSKKLRDSNTCTICEFAMTELDQILGQNATKVGPEPVQHMSNDTKMQFELREQDLVVNSIEDEIVVNFFQEQIEEALDKVCSFLPASVKQECDAFVTQYTPDLINLLLKFKPQDVCTYLGLCSANLAGSKKLRDSNTCTICEFAMTELDQILGQNATKVGPEPVQHRSNDTKMQFQLREQDLVVNGIEDVIVYFFQEQIEEALDKVCSFLPASVKQECDAFVTQYTPDLINLLLKFKPQDVCTYLGLCSANLAGSKKLRDSNTCTICEFAMTELDQILGQNATKEQIEEALDKVCSFLPASVKQECDAFVTQYTPDLINLLLQFKPQDVCTYLGLCSAKLSGSQKLGDSTLCEICEFAMTELDQILGENATKEQIEQALDKVCTLLPADVKQICDAFIKQYTPELIQLLQQFKPQEVCTYLGVCSANLAGPKKLQDGPQCTICEFAMMKLDQILADNATEQQIEQALGQVCTLLPANVQQQCNVFVKQYFGELVTILLQYKPQQICTLLRFCSSTQQPALPHEEWKAACVEFVDKYASDIVELLLVLKPEDICINLKLCPNKTAAQTLKVNDGPQCVLCEFVVSQLDKMLSDNATEAQIEAALEQVCNFLPDSIKQDCDTLIKQYTPQLIFLLLQFKPQEVCTKLGMCASKSLGQALRVNESPACIWCAVVMQELDQILSANATESEIEMALEQVCNFLPETIKPECNIFVKQYTPALIQMLLQFEPQEVCTKLGLCKPSHKEQVKDGPLCILCEFVMTELDNILAENSTEAQIEMALEIVCNFMPESIKRECAVLVQQYTPQLVKLLLNFKPQQVCTKLTLCTSTKLNSVADLSDPSAKCYLCEFIMAELDKLITSSSGVAEIEAALKKVCFLLPSNLQENCRYAVEDFTPGILNALLESASPSNVCGLIKACPAATGQSAPDPEGLCMSAGFCNDHSPKGPSKWKKVDTFEYCEVCERLVPQLEELLQQNFTEEAIEAALHEVCKVLDDDKAFQSCEQFVTQYTPVLIKVLLTVSPDRLCGALKLCPPAPEPTVVEQSKSLQFVPESKESLTAVERPIEYRPYCSSCKFLLYYLQTSMVDSFWKDTAKNSMYAFCNQMKYEQDVCKLLMDMNADQVLGLVRGFRFPETFCQSTDMCEPPFDADDESILSKSMMVQATDEASSDYPHCSSCKFLASQLNEVVTQPFWRAQVRTSLDEICNLMTYGSDVCKRVVEENIQFIISNVSTSGWPDHICQAVNLCEVPSKSEQCLTIVRQYGPELLDNMKTEKDPKKVCKIVDLCLEH</sequence>
<reference evidence="14 15" key="1">
    <citation type="journal article" date="2021" name="Elife">
        <title>Chloroplast acquisition without the gene transfer in kleptoplastic sea slugs, Plakobranchus ocellatus.</title>
        <authorList>
            <person name="Maeda T."/>
            <person name="Takahashi S."/>
            <person name="Yoshida T."/>
            <person name="Shimamura S."/>
            <person name="Takaki Y."/>
            <person name="Nagai Y."/>
            <person name="Toyoda A."/>
            <person name="Suzuki Y."/>
            <person name="Arimoto A."/>
            <person name="Ishii H."/>
            <person name="Satoh N."/>
            <person name="Nishiyama T."/>
            <person name="Hasebe M."/>
            <person name="Maruyama T."/>
            <person name="Minagawa J."/>
            <person name="Obokata J."/>
            <person name="Shigenobu S."/>
        </authorList>
    </citation>
    <scope>NUCLEOTIDE SEQUENCE [LARGE SCALE GENOMIC DNA]</scope>
</reference>
<dbReference type="PANTHER" id="PTHR11480:SF3">
    <property type="entry name" value="BCDNA.GH08312"/>
    <property type="match status" value="1"/>
</dbReference>
<feature type="domain" description="Saposin B-type" evidence="12">
    <location>
        <begin position="1988"/>
        <end position="2106"/>
    </location>
</feature>
<feature type="domain" description="Saposin B-type" evidence="12">
    <location>
        <begin position="1595"/>
        <end position="1675"/>
    </location>
</feature>
<feature type="domain" description="Saposin B-type" evidence="12">
    <location>
        <begin position="503"/>
        <end position="584"/>
    </location>
</feature>
<evidence type="ECO:0000259" key="13">
    <source>
        <dbReference type="PROSITE" id="PS51110"/>
    </source>
</evidence>
<dbReference type="GO" id="GO:0006665">
    <property type="term" value="P:sphingolipid metabolic process"/>
    <property type="evidence" value="ECO:0007669"/>
    <property type="project" value="InterPro"/>
</dbReference>
<evidence type="ECO:0000256" key="6">
    <source>
        <dbReference type="ARBA" id="ARBA00022737"/>
    </source>
</evidence>
<evidence type="ECO:0000256" key="3">
    <source>
        <dbReference type="ARBA" id="ARBA00022525"/>
    </source>
</evidence>
<feature type="domain" description="Saposin B-type" evidence="12">
    <location>
        <begin position="315"/>
        <end position="395"/>
    </location>
</feature>
<feature type="domain" description="Saposin B-type" evidence="12">
    <location>
        <begin position="1861"/>
        <end position="1980"/>
    </location>
</feature>
<feature type="domain" description="Saposin B-type" evidence="12">
    <location>
        <begin position="2691"/>
        <end position="2772"/>
    </location>
</feature>
<evidence type="ECO:0000256" key="4">
    <source>
        <dbReference type="ARBA" id="ARBA00022713"/>
    </source>
</evidence>
<dbReference type="PANTHER" id="PTHR11480">
    <property type="entry name" value="SAPOSIN-RELATED"/>
    <property type="match status" value="1"/>
</dbReference>
<feature type="domain" description="Saposin B-type" evidence="12">
    <location>
        <begin position="1148"/>
        <end position="1228"/>
    </location>
</feature>
<feature type="domain" description="Saposin B-type" evidence="12">
    <location>
        <begin position="976"/>
        <end position="1056"/>
    </location>
</feature>
<dbReference type="SUPFAM" id="SSF47862">
    <property type="entry name" value="Saposin"/>
    <property type="match status" value="28"/>
</dbReference>
<evidence type="ECO:0000256" key="1">
    <source>
        <dbReference type="ARBA" id="ARBA00004364"/>
    </source>
</evidence>
<comment type="function">
    <text evidence="9">Pulmonary surfactant-associated proteins promote alveolar stability by lowering the surface tension at the air-liquid interface in the peripheral air spaces. SP-B increases the collapse pressure of palmitic acid to nearly 70 millinewtons per meter.</text>
</comment>
<feature type="domain" description="Saposin B-type" evidence="12">
    <location>
        <begin position="227"/>
        <end position="306"/>
    </location>
</feature>
<feature type="domain" description="Saposin B-type" evidence="12">
    <location>
        <begin position="3019"/>
        <end position="3099"/>
    </location>
</feature>
<dbReference type="Pfam" id="PF05184">
    <property type="entry name" value="SapB_1"/>
    <property type="match status" value="22"/>
</dbReference>
<feature type="domain" description="Saposin B-type" evidence="12">
    <location>
        <begin position="2805"/>
        <end position="2886"/>
    </location>
</feature>
<keyword evidence="15" id="KW-1185">Reference proteome</keyword>
<keyword evidence="6" id="KW-0677">Repeat</keyword>
<dbReference type="PROSITE" id="PS51110">
    <property type="entry name" value="SAP_A"/>
    <property type="match status" value="1"/>
</dbReference>
<evidence type="ECO:0000256" key="8">
    <source>
        <dbReference type="ARBA" id="ARBA00023180"/>
    </source>
</evidence>
<dbReference type="Pfam" id="PF02199">
    <property type="entry name" value="SapA"/>
    <property type="match status" value="1"/>
</dbReference>
<evidence type="ECO:0000313" key="15">
    <source>
        <dbReference type="Proteomes" id="UP000762676"/>
    </source>
</evidence>
<feature type="domain" description="Saposin B-type" evidence="12">
    <location>
        <begin position="886"/>
        <end position="966"/>
    </location>
</feature>
<feature type="domain" description="Saposin B-type" evidence="12">
    <location>
        <begin position="1684"/>
        <end position="1764"/>
    </location>
</feature>
<keyword evidence="5" id="KW-0732">Signal</keyword>
<feature type="domain" description="Saposin B-type" evidence="12">
    <location>
        <begin position="2426"/>
        <end position="2506"/>
    </location>
</feature>
<dbReference type="GO" id="GO:0007585">
    <property type="term" value="P:respiratory gaseous exchange by respiratory system"/>
    <property type="evidence" value="ECO:0007669"/>
    <property type="project" value="UniProtKB-KW"/>
</dbReference>
<feature type="domain" description="Saposin B-type" evidence="12">
    <location>
        <begin position="787"/>
        <end position="869"/>
    </location>
</feature>
<dbReference type="InterPro" id="IPR008138">
    <property type="entry name" value="SapB_2"/>
</dbReference>
<name>A0AAV4EHS1_9GAST</name>
<feature type="domain" description="Saposin B-type" evidence="12">
    <location>
        <begin position="593"/>
        <end position="674"/>
    </location>
</feature>
<evidence type="ECO:0000256" key="7">
    <source>
        <dbReference type="ARBA" id="ARBA00023157"/>
    </source>
</evidence>
<keyword evidence="4" id="KW-0305">Gaseous exchange</keyword>
<feature type="domain" description="Saposin B-type" evidence="12">
    <location>
        <begin position="1773"/>
        <end position="1853"/>
    </location>
</feature>
<evidence type="ECO:0000256" key="2">
    <source>
        <dbReference type="ARBA" id="ARBA00022439"/>
    </source>
</evidence>
<dbReference type="GO" id="GO:0016020">
    <property type="term" value="C:membrane"/>
    <property type="evidence" value="ECO:0007669"/>
    <property type="project" value="GOC"/>
</dbReference>
<keyword evidence="2" id="KW-0767">Surface film</keyword>
<dbReference type="FunFam" id="1.10.225.10:FF:000002">
    <property type="entry name" value="prosaposin isoform X2"/>
    <property type="match status" value="18"/>
</dbReference>
<keyword evidence="3" id="KW-0964">Secreted</keyword>
<dbReference type="PRINTS" id="PR01797">
    <property type="entry name" value="SAPOSIN"/>
</dbReference>
<dbReference type="Gene3D" id="1.10.225.10">
    <property type="entry name" value="Saposin-like"/>
    <property type="match status" value="31"/>
</dbReference>
<gene>
    <name evidence="14" type="ORF">ElyMa_001811100</name>
</gene>
<dbReference type="InterPro" id="IPR003119">
    <property type="entry name" value="SAP_A"/>
</dbReference>
<dbReference type="FunFam" id="1.10.225.10:FF:000008">
    <property type="entry name" value="Pulmonary surfactant-associated protein B"/>
    <property type="match status" value="1"/>
</dbReference>
<feature type="domain" description="Saposin B-type" evidence="12">
    <location>
        <begin position="1406"/>
        <end position="1486"/>
    </location>
</feature>
<feature type="domain" description="Saposin B-type" evidence="12">
    <location>
        <begin position="689"/>
        <end position="770"/>
    </location>
</feature>
<dbReference type="InterPro" id="IPR008139">
    <property type="entry name" value="SaposinB_dom"/>
</dbReference>
<comment type="caution">
    <text evidence="14">The sequence shown here is derived from an EMBL/GenBank/DDBJ whole genome shotgun (WGS) entry which is preliminary data.</text>
</comment>
<feature type="domain" description="Saposin B-type" evidence="12">
    <location>
        <begin position="1497"/>
        <end position="1577"/>
    </location>
</feature>
<dbReference type="InterPro" id="IPR011001">
    <property type="entry name" value="Saposin-like"/>
</dbReference>
<dbReference type="InterPro" id="IPR051428">
    <property type="entry name" value="Sphingo_Act-Surfact_Prot"/>
</dbReference>
<keyword evidence="7" id="KW-1015">Disulfide bond</keyword>
<dbReference type="PROSITE" id="PS50015">
    <property type="entry name" value="SAP_B"/>
    <property type="match status" value="32"/>
</dbReference>
<feature type="domain" description="Saposin B-type" evidence="12">
    <location>
        <begin position="2290"/>
        <end position="2370"/>
    </location>
</feature>
<comment type="subcellular location">
    <subcellularLocation>
        <location evidence="1">Secreted</location>
        <location evidence="1">Extracellular space</location>
        <location evidence="1">Surface film</location>
    </subcellularLocation>
</comment>
<feature type="domain" description="Saposin B-type" evidence="12">
    <location>
        <begin position="411"/>
        <end position="492"/>
    </location>
</feature>
<evidence type="ECO:0000256" key="9">
    <source>
        <dbReference type="ARBA" id="ARBA00037221"/>
    </source>
</evidence>
<feature type="domain" description="Saposin B-type" evidence="12">
    <location>
        <begin position="2378"/>
        <end position="2417"/>
    </location>
</feature>
<feature type="domain" description="Saposin A-type" evidence="13">
    <location>
        <begin position="89"/>
        <end position="129"/>
    </location>
</feature>
<feature type="domain" description="Saposin B-type" evidence="12">
    <location>
        <begin position="2601"/>
        <end position="2681"/>
    </location>
</feature>
<feature type="domain" description="Saposin B-type" evidence="12">
    <location>
        <begin position="1064"/>
        <end position="1144"/>
    </location>
</feature>
<evidence type="ECO:0000256" key="10">
    <source>
        <dbReference type="ARBA" id="ARBA00041094"/>
    </source>
</evidence>
<feature type="domain" description="Saposin B-type" evidence="12">
    <location>
        <begin position="1322"/>
        <end position="1402"/>
    </location>
</feature>
<protein>
    <recommendedName>
        <fullName evidence="10">Pulmonary surfactant-associated protein B</fullName>
    </recommendedName>
    <alternativeName>
        <fullName evidence="11">Pulmonary surfactant-associated proteolipid SPL(Phe)</fullName>
    </alternativeName>
</protein>